<organism evidence="3">
    <name type="scientific">Chromera velia CCMP2878</name>
    <dbReference type="NCBI Taxonomy" id="1169474"/>
    <lineage>
        <taxon>Eukaryota</taxon>
        <taxon>Sar</taxon>
        <taxon>Alveolata</taxon>
        <taxon>Colpodellida</taxon>
        <taxon>Chromeraceae</taxon>
        <taxon>Chromera</taxon>
    </lineage>
</organism>
<gene>
    <name evidence="3" type="ORF">Cvel_29989</name>
</gene>
<dbReference type="EMBL" id="CDMZ01003424">
    <property type="protein sequence ID" value="CEM46319.1"/>
    <property type="molecule type" value="Genomic_DNA"/>
</dbReference>
<evidence type="ECO:0000259" key="2">
    <source>
        <dbReference type="Pfam" id="PF14684"/>
    </source>
</evidence>
<evidence type="ECO:0000256" key="1">
    <source>
        <dbReference type="SAM" id="SignalP"/>
    </source>
</evidence>
<dbReference type="SUPFAM" id="SSF50156">
    <property type="entry name" value="PDZ domain-like"/>
    <property type="match status" value="1"/>
</dbReference>
<dbReference type="SUPFAM" id="SSF52096">
    <property type="entry name" value="ClpP/crotonase"/>
    <property type="match status" value="1"/>
</dbReference>
<keyword evidence="1" id="KW-0732">Signal</keyword>
<dbReference type="PANTHER" id="PTHR32060">
    <property type="entry name" value="TAIL-SPECIFIC PROTEASE"/>
    <property type="match status" value="1"/>
</dbReference>
<dbReference type="InterPro" id="IPR029045">
    <property type="entry name" value="ClpP/crotonase-like_dom_sf"/>
</dbReference>
<dbReference type="Gene3D" id="3.30.750.44">
    <property type="match status" value="1"/>
</dbReference>
<accession>A0A0G4HPM4</accession>
<dbReference type="PANTHER" id="PTHR32060:SF22">
    <property type="entry name" value="CARBOXYL-TERMINAL-PROCESSING PEPTIDASE 3, CHLOROPLASTIC"/>
    <property type="match status" value="1"/>
</dbReference>
<evidence type="ECO:0000313" key="3">
    <source>
        <dbReference type="EMBL" id="CEM46319.1"/>
    </source>
</evidence>
<dbReference type="InterPro" id="IPR028204">
    <property type="entry name" value="Tricorn_C1"/>
</dbReference>
<dbReference type="GO" id="GO:0004175">
    <property type="term" value="F:endopeptidase activity"/>
    <property type="evidence" value="ECO:0007669"/>
    <property type="project" value="TreeGrafter"/>
</dbReference>
<proteinExistence type="predicted"/>
<feature type="signal peptide" evidence="1">
    <location>
        <begin position="1"/>
        <end position="23"/>
    </location>
</feature>
<dbReference type="PhylomeDB" id="A0A0G4HPM4"/>
<feature type="chain" id="PRO_5005191632" description="Tricorn protease C1 domain-containing protein" evidence="1">
    <location>
        <begin position="24"/>
        <end position="254"/>
    </location>
</feature>
<dbReference type="VEuPathDB" id="CryptoDB:Cvel_29989"/>
<dbReference type="InterPro" id="IPR036034">
    <property type="entry name" value="PDZ_sf"/>
</dbReference>
<dbReference type="Pfam" id="PF14684">
    <property type="entry name" value="Tricorn_C1"/>
    <property type="match status" value="1"/>
</dbReference>
<reference evidence="3" key="1">
    <citation type="submission" date="2014-11" db="EMBL/GenBank/DDBJ databases">
        <authorList>
            <person name="Otto D Thomas"/>
            <person name="Naeem Raeece"/>
        </authorList>
    </citation>
    <scope>NUCLEOTIDE SEQUENCE</scope>
</reference>
<dbReference type="Gene3D" id="2.30.42.10">
    <property type="match status" value="1"/>
</dbReference>
<feature type="domain" description="Tricorn protease C1" evidence="2">
    <location>
        <begin position="99"/>
        <end position="134"/>
    </location>
</feature>
<dbReference type="AlphaFoldDB" id="A0A0G4HPM4"/>
<sequence>MGWGKGASALLCLFLCLISETFGFCPVSSQSFLRQRQPVRSACFGLSVGVSPSPDEVVVERVAVSPSKVPSFDGLPSSLLSQEPLPSAATILRGDKDALDEAWALTDKFYLDRSFNGKDWSAVREKYRGLVNRYKPKNIGPLVGDMMNELGDPFSRWIDAQMYSDLQKFDLLGIGSPLSKGPDQKVRFIAPPVVGSPGEKAGVKSGDIVLEIAGSPVEGKNGFDILALVEKLPDPTYSIKVQPSDGRPQFEFVS</sequence>
<protein>
    <recommendedName>
        <fullName evidence="2">Tricorn protease C1 domain-containing protein</fullName>
    </recommendedName>
</protein>
<name>A0A0G4HPM4_9ALVE</name>